<dbReference type="STRING" id="123822.B0188_07655"/>
<name>A0A1T0AY44_9PAST</name>
<gene>
    <name evidence="2" type="ORF">B0188_07655</name>
</gene>
<proteinExistence type="predicted"/>
<evidence type="ECO:0000256" key="1">
    <source>
        <dbReference type="SAM" id="Phobius"/>
    </source>
</evidence>
<reference evidence="2 3" key="1">
    <citation type="submission" date="2017-02" db="EMBL/GenBank/DDBJ databases">
        <title>Draft genome sequence of Haemophilus felis CCUG 31170 type strain.</title>
        <authorList>
            <person name="Engstrom-Jakobsson H."/>
            <person name="Salva-Serra F."/>
            <person name="Thorell K."/>
            <person name="Gonzales-Siles L."/>
            <person name="Karlsson R."/>
            <person name="Boulund F."/>
            <person name="Engstrand L."/>
            <person name="Kristiansson E."/>
            <person name="Moore E."/>
        </authorList>
    </citation>
    <scope>NUCLEOTIDE SEQUENCE [LARGE SCALE GENOMIC DNA]</scope>
    <source>
        <strain evidence="2 3">CCUG 31170</strain>
    </source>
</reference>
<evidence type="ECO:0000313" key="3">
    <source>
        <dbReference type="Proteomes" id="UP000190023"/>
    </source>
</evidence>
<protein>
    <submittedName>
        <fullName evidence="2">Uncharacterized protein</fullName>
    </submittedName>
</protein>
<feature type="transmembrane region" description="Helical" evidence="1">
    <location>
        <begin position="157"/>
        <end position="178"/>
    </location>
</feature>
<organism evidence="2 3">
    <name type="scientific">[Haemophilus] felis</name>
    <dbReference type="NCBI Taxonomy" id="123822"/>
    <lineage>
        <taxon>Bacteria</taxon>
        <taxon>Pseudomonadati</taxon>
        <taxon>Pseudomonadota</taxon>
        <taxon>Gammaproteobacteria</taxon>
        <taxon>Pasteurellales</taxon>
        <taxon>Pasteurellaceae</taxon>
    </lineage>
</organism>
<dbReference type="EMBL" id="MUYB01000030">
    <property type="protein sequence ID" value="OOS02764.1"/>
    <property type="molecule type" value="Genomic_DNA"/>
</dbReference>
<comment type="caution">
    <text evidence="2">The sequence shown here is derived from an EMBL/GenBank/DDBJ whole genome shotgun (WGS) entry which is preliminary data.</text>
</comment>
<dbReference type="Proteomes" id="UP000190023">
    <property type="component" value="Unassembled WGS sequence"/>
</dbReference>
<feature type="transmembrane region" description="Helical" evidence="1">
    <location>
        <begin position="126"/>
        <end position="151"/>
    </location>
</feature>
<keyword evidence="1" id="KW-0812">Transmembrane</keyword>
<keyword evidence="1" id="KW-0472">Membrane</keyword>
<dbReference type="OrthoDB" id="5685397at2"/>
<keyword evidence="3" id="KW-1185">Reference proteome</keyword>
<keyword evidence="1" id="KW-1133">Transmembrane helix</keyword>
<accession>A0A1T0AY44</accession>
<feature type="transmembrane region" description="Helical" evidence="1">
    <location>
        <begin position="12"/>
        <end position="32"/>
    </location>
</feature>
<dbReference type="AlphaFoldDB" id="A0A1T0AY44"/>
<sequence length="206" mass="24707">MSVFFEEYKNIIFTLSGVTFSALLSFLIKKYFDKQHKNLRNFEIINKYFTSDNIDKFRNESNIIKDMMCNTLECFRGVSFEQVVRLLKNKKIGLNDLTYIIALYREGYLNDFYALNKDYKNRMNPYLVSLLSIIIFLIYFVLLIIFIAYFDFYSNKFVYYSSLILFLGIPEVIVLKYIDSLFLLKRQIKWFKENEARLKPDLISLN</sequence>
<evidence type="ECO:0000313" key="2">
    <source>
        <dbReference type="EMBL" id="OOS02764.1"/>
    </source>
</evidence>